<gene>
    <name evidence="1" type="ORF">LCGC14_2998420</name>
</gene>
<name>A0A0F8Z9C1_9ZZZZ</name>
<evidence type="ECO:0000313" key="1">
    <source>
        <dbReference type="EMBL" id="KKK63029.1"/>
    </source>
</evidence>
<accession>A0A0F8Z9C1</accession>
<dbReference type="PANTHER" id="PTHR30217">
    <property type="entry name" value="PEPTIDASE U32 FAMILY"/>
    <property type="match status" value="1"/>
</dbReference>
<evidence type="ECO:0008006" key="2">
    <source>
        <dbReference type="Google" id="ProtNLM"/>
    </source>
</evidence>
<protein>
    <recommendedName>
        <fullName evidence="2">U32 family peptidase</fullName>
    </recommendedName>
</protein>
<reference evidence="1" key="1">
    <citation type="journal article" date="2015" name="Nature">
        <title>Complex archaea that bridge the gap between prokaryotes and eukaryotes.</title>
        <authorList>
            <person name="Spang A."/>
            <person name="Saw J.H."/>
            <person name="Jorgensen S.L."/>
            <person name="Zaremba-Niedzwiedzka K."/>
            <person name="Martijn J."/>
            <person name="Lind A.E."/>
            <person name="van Eijk R."/>
            <person name="Schleper C."/>
            <person name="Guy L."/>
            <person name="Ettema T.J."/>
        </authorList>
    </citation>
    <scope>NUCLEOTIDE SEQUENCE</scope>
</reference>
<dbReference type="AlphaFoldDB" id="A0A0F8Z9C1"/>
<dbReference type="EMBL" id="LAZR01061711">
    <property type="protein sequence ID" value="KKK63029.1"/>
    <property type="molecule type" value="Genomic_DNA"/>
</dbReference>
<comment type="caution">
    <text evidence="1">The sequence shown here is derived from an EMBL/GenBank/DDBJ whole genome shotgun (WGS) entry which is preliminary data.</text>
</comment>
<proteinExistence type="predicted"/>
<dbReference type="InterPro" id="IPR051454">
    <property type="entry name" value="RNA/ubiquinone_mod_enzymes"/>
</dbReference>
<dbReference type="PANTHER" id="PTHR30217:SF11">
    <property type="entry name" value="UBIQUINONE BIOSYNTHESIS PROTEIN UBIV"/>
    <property type="match status" value="1"/>
</dbReference>
<organism evidence="1">
    <name type="scientific">marine sediment metagenome</name>
    <dbReference type="NCBI Taxonomy" id="412755"/>
    <lineage>
        <taxon>unclassified sequences</taxon>
        <taxon>metagenomes</taxon>
        <taxon>ecological metagenomes</taxon>
    </lineage>
</organism>
<sequence>MKLSLGPILYYWPHQKVADFYQQAIQSPADIIYLGETICSKRQELRTPDWLELASALLESGKEVVLSTLALIEARSELSSLRKICDNSGCLIEANDIAAVELLSEKKLPFVAGTSINIYNAQRSGFQFL</sequence>